<feature type="chain" id="PRO_5045191051" description="Alpha-L-arabinofuranosidase 1 catalytic domain-containing protein" evidence="1">
    <location>
        <begin position="25"/>
        <end position="1071"/>
    </location>
</feature>
<feature type="signal peptide" evidence="1">
    <location>
        <begin position="1"/>
        <end position="24"/>
    </location>
</feature>
<reference evidence="3 4" key="1">
    <citation type="submission" date="2023-09" db="EMBL/GenBank/DDBJ databases">
        <authorList>
            <person name="Qi X."/>
        </authorList>
    </citation>
    <scope>NUCLEOTIDE SEQUENCE [LARGE SCALE GENOMIC DNA]</scope>
    <source>
        <strain evidence="3 4">S1-1</strain>
    </source>
</reference>
<dbReference type="PANTHER" id="PTHR43576">
    <property type="entry name" value="ALPHA-L-ARABINOFURANOSIDASE C-RELATED"/>
    <property type="match status" value="1"/>
</dbReference>
<protein>
    <recommendedName>
        <fullName evidence="2">Alpha-L-arabinofuranosidase 1 catalytic domain-containing protein</fullName>
    </recommendedName>
</protein>
<evidence type="ECO:0000256" key="1">
    <source>
        <dbReference type="SAM" id="SignalP"/>
    </source>
</evidence>
<dbReference type="RefSeq" id="WP_348394829.1">
    <property type="nucleotide sequence ID" value="NZ_CP136600.1"/>
</dbReference>
<evidence type="ECO:0000259" key="2">
    <source>
        <dbReference type="Pfam" id="PF22848"/>
    </source>
</evidence>
<dbReference type="InterPro" id="IPR055235">
    <property type="entry name" value="ASD1_cat"/>
</dbReference>
<accession>A0ABZ0GJR6</accession>
<keyword evidence="1" id="KW-0732">Signal</keyword>
<gene>
    <name evidence="3" type="ORF">RI844_11595</name>
</gene>
<dbReference type="InterPro" id="IPR017853">
    <property type="entry name" value="GH"/>
</dbReference>
<organism evidence="3 4">
    <name type="scientific">Thalassotalea fonticola</name>
    <dbReference type="NCBI Taxonomy" id="3065649"/>
    <lineage>
        <taxon>Bacteria</taxon>
        <taxon>Pseudomonadati</taxon>
        <taxon>Pseudomonadota</taxon>
        <taxon>Gammaproteobacteria</taxon>
        <taxon>Alteromonadales</taxon>
        <taxon>Colwelliaceae</taxon>
        <taxon>Thalassotalea</taxon>
    </lineage>
</organism>
<dbReference type="Gene3D" id="2.60.40.1180">
    <property type="entry name" value="Golgi alpha-mannosidase II"/>
    <property type="match status" value="1"/>
</dbReference>
<dbReference type="Pfam" id="PF22848">
    <property type="entry name" value="ASD1_dom"/>
    <property type="match status" value="1"/>
</dbReference>
<proteinExistence type="predicted"/>
<keyword evidence="4" id="KW-1185">Reference proteome</keyword>
<feature type="domain" description="Alpha-L-arabinofuranosidase 1 catalytic" evidence="2">
    <location>
        <begin position="69"/>
        <end position="274"/>
    </location>
</feature>
<dbReference type="SUPFAM" id="SSF51445">
    <property type="entry name" value="(Trans)glycosidases"/>
    <property type="match status" value="1"/>
</dbReference>
<dbReference type="CDD" id="cd00257">
    <property type="entry name" value="beta-trefoil_FSCN-like"/>
    <property type="match status" value="1"/>
</dbReference>
<evidence type="ECO:0000313" key="3">
    <source>
        <dbReference type="EMBL" id="WOH36015.1"/>
    </source>
</evidence>
<dbReference type="PANTHER" id="PTHR43576:SF3">
    <property type="entry name" value="ALPHA-L-ARABINOFURANOSIDASE C"/>
    <property type="match status" value="1"/>
</dbReference>
<name>A0ABZ0GJR6_9GAMM</name>
<dbReference type="Proteomes" id="UP001301442">
    <property type="component" value="Chromosome"/>
</dbReference>
<dbReference type="EMBL" id="CP136600">
    <property type="protein sequence ID" value="WOH36015.1"/>
    <property type="molecule type" value="Genomic_DNA"/>
</dbReference>
<sequence>MLRKHLRVMALVLPSLLLCQQSQAQEYISIDHSKVLKTQAAPPIGENLTFLLDSDKHMPRTVSTKERAKEMKLSILRFPYGHMADNYLFTDAPFSDGVEGLTPRVASIGTSPGNLYWAVDDNGYFKNSVDFDEYISYTDKTGAEPLIVVNMLSYDEDNYPDTVVSFADLKQHAVEWVKYANITRGYKVKYWQLGNEVKAHTDKDTYFSHFVEVAQAMKAVDPSIQIGFGEDGRSNWVKQALADPLVSAHIDFISPHQYLHGAAWSETYEDWRDHNGSVIPKIDLLQGYADTSSSHKDVPMIVTEYGVTGGNYAERDPTGLHFFYTAADKAYLGVATDGLQLTKLASVTSVNRLINIEMFDDSWFGLKLNHDSSGYIKADNDTLSPITIDGLATQDGSKWRLRENAKKYYLESKQHPGFYLSYDANSARFQLGTEDMLMAEQFDLRLPQQVLGKANICFPSDTPRMLFSLANKKFVGLKADNTLVADAYRSESHSYQFIMTEAEEKYGINAVTLHSPEQAGFISRDPLNAANPVTLSSESILANGLWIFHPKADFFRLEAYNNPGSYLRVNSDGSLSADGIAANIGTRFTHNDLPEPNPEPAAQIPEGNYGNDLWKSLIFAEMSLTANQHKNLTHLIHWNTHTPFDGKYGGYHHEANSLENTDENNLTPVGQVLKMINHHSLPNILNLNAIQGKVRVFASSAPSTGEVSIILLNKNNQAEDINISLTDYQPSSIYSRWVYTGTSPEDEYPIVLQDDNGSLGKVTITGNTVTTTLEPVSLTVIRLQDPSIAIAPNDQTIVLKSLHSEQYLGLNNSSTDPLLTSTQVNANREAYFVTLGSLFKVNTLADGFVQLASYGGTTTEMIRYFSAAQQALQAEVNASDYSQWQWQLNSSGNVLLSAKNYPTKHMRTSAANDYKVDRDGSKGTWSQFSWQSLPDAPIGKEVWIRSAINDELLYVDGANNLLADGKLVADANAHFFSVERLSGDYVALKSSLTGQYIKSGANTSSMVAVDGENNDNLDLATLFKVKLVDGLVLFESAIFPTNHLTVAIDTDQTLNTTGNEVGWAQFYWGER</sequence>
<dbReference type="InterPro" id="IPR013780">
    <property type="entry name" value="Glyco_hydro_b"/>
</dbReference>
<evidence type="ECO:0000313" key="4">
    <source>
        <dbReference type="Proteomes" id="UP001301442"/>
    </source>
</evidence>
<dbReference type="Gene3D" id="3.20.20.80">
    <property type="entry name" value="Glycosidases"/>
    <property type="match status" value="1"/>
</dbReference>